<reference evidence="2 3" key="1">
    <citation type="journal article" date="2015" name="Int. J. Syst. Evol. Microbiol.">
        <title>Complete genome sequence of Salinicoccus halodurans H3B36, isolated from the Qaidam Basin in China.</title>
        <authorList>
            <person name="Jiang K."/>
            <person name="Xue Y."/>
            <person name="Ma Y."/>
        </authorList>
    </citation>
    <scope>NUCLEOTIDE SEQUENCE [LARGE SCALE GENOMIC DNA]</scope>
    <source>
        <strain evidence="2 3">H3B36</strain>
    </source>
</reference>
<keyword evidence="3" id="KW-1185">Reference proteome</keyword>
<dbReference type="InterPro" id="IPR009343">
    <property type="entry name" value="DUF1002"/>
</dbReference>
<evidence type="ECO:0008006" key="4">
    <source>
        <dbReference type="Google" id="ProtNLM"/>
    </source>
</evidence>
<feature type="signal peptide" evidence="1">
    <location>
        <begin position="1"/>
        <end position="21"/>
    </location>
</feature>
<name>A0ABM5TBT9_9STAP</name>
<gene>
    <name evidence="2" type="ORF">AAT16_07865</name>
</gene>
<organism evidence="2 3">
    <name type="scientific">Salinicoccus halodurans</name>
    <dbReference type="NCBI Taxonomy" id="407035"/>
    <lineage>
        <taxon>Bacteria</taxon>
        <taxon>Bacillati</taxon>
        <taxon>Bacillota</taxon>
        <taxon>Bacilli</taxon>
        <taxon>Bacillales</taxon>
        <taxon>Staphylococcaceae</taxon>
        <taxon>Salinicoccus</taxon>
    </lineage>
</organism>
<keyword evidence="1" id="KW-0732">Signal</keyword>
<dbReference type="Pfam" id="PF06207">
    <property type="entry name" value="DUF1002"/>
    <property type="match status" value="1"/>
</dbReference>
<evidence type="ECO:0000313" key="3">
    <source>
        <dbReference type="Proteomes" id="UP000034029"/>
    </source>
</evidence>
<accession>A0ABM5TBT9</accession>
<dbReference type="EMBL" id="CP011366">
    <property type="protein sequence ID" value="AKG75304.1"/>
    <property type="molecule type" value="Genomic_DNA"/>
</dbReference>
<proteinExistence type="predicted"/>
<sequence length="316" mass="34812">MRKMMPLIIVLLLLMPLNVKAASEWNQAVTVYGAGLENNQELLDATSEILGVMEEDKIEYVRSGDVEKYLGVTYDDSVLKSSIRILQKDEGQGLDITVDESMGQITKITEETYKNALLTSGITDAEVVIGAAEDVTGESALSGIYKAYEAQGEEIDPERTQNAQDELEAISDIAEENSNVEGFSQEQLNKMITEIKIQVIEAGGNLSEGEIRNIVGEELEANGLNGVLEQDQIDRITVIIMNIQDSGLFQSEEAQRLLDSSKNLIDDITSSEGFQDAKDSAQELGKDIQESGAWESFKNAVSDFFKAIVDFFRSLF</sequence>
<protein>
    <recommendedName>
        <fullName evidence="4">DUF1002 domain-containing protein</fullName>
    </recommendedName>
</protein>
<evidence type="ECO:0000313" key="2">
    <source>
        <dbReference type="EMBL" id="AKG75304.1"/>
    </source>
</evidence>
<dbReference type="Proteomes" id="UP000034029">
    <property type="component" value="Chromosome"/>
</dbReference>
<feature type="chain" id="PRO_5046454398" description="DUF1002 domain-containing protein" evidence="1">
    <location>
        <begin position="22"/>
        <end position="316"/>
    </location>
</feature>
<reference evidence="3" key="2">
    <citation type="submission" date="2015-04" db="EMBL/GenBank/DDBJ databases">
        <title>Complete genome sequence of Salinicoccus halodurans strain H3B36, isolated from the Qaidam basin of China.</title>
        <authorList>
            <person name="Ma Y."/>
            <person name="Jiang K."/>
            <person name="Xue Y."/>
        </authorList>
    </citation>
    <scope>NUCLEOTIDE SEQUENCE [LARGE SCALE GENOMIC DNA]</scope>
    <source>
        <strain evidence="3">H3B36</strain>
    </source>
</reference>
<evidence type="ECO:0000256" key="1">
    <source>
        <dbReference type="SAM" id="SignalP"/>
    </source>
</evidence>